<accession>A0A2G8T0C4</accession>
<organism evidence="1 2">
    <name type="scientific">Massilia psychrophila</name>
    <dbReference type="NCBI Taxonomy" id="1603353"/>
    <lineage>
        <taxon>Bacteria</taxon>
        <taxon>Pseudomonadati</taxon>
        <taxon>Pseudomonadota</taxon>
        <taxon>Betaproteobacteria</taxon>
        <taxon>Burkholderiales</taxon>
        <taxon>Oxalobacteraceae</taxon>
        <taxon>Telluria group</taxon>
        <taxon>Massilia</taxon>
    </lineage>
</organism>
<comment type="caution">
    <text evidence="1">The sequence shown here is derived from an EMBL/GenBank/DDBJ whole genome shotgun (WGS) entry which is preliminary data.</text>
</comment>
<protein>
    <submittedName>
        <fullName evidence="1">Uncharacterized protein</fullName>
    </submittedName>
</protein>
<evidence type="ECO:0000313" key="1">
    <source>
        <dbReference type="EMBL" id="PIL39490.1"/>
    </source>
</evidence>
<proteinExistence type="predicted"/>
<evidence type="ECO:0000313" key="2">
    <source>
        <dbReference type="Proteomes" id="UP000228593"/>
    </source>
</evidence>
<dbReference type="Proteomes" id="UP000228593">
    <property type="component" value="Unassembled WGS sequence"/>
</dbReference>
<name>A0A2G8T0C4_9BURK</name>
<reference evidence="1 2" key="1">
    <citation type="submission" date="2017-10" db="EMBL/GenBank/DDBJ databases">
        <title>Massilia psychrophilum sp. nov., a novel purple-pigmented bacterium isolated from Tianshan glacier, Xinjiang Municipality, China.</title>
        <authorList>
            <person name="Wang H."/>
        </authorList>
    </citation>
    <scope>NUCLEOTIDE SEQUENCE [LARGE SCALE GENOMIC DNA]</scope>
    <source>
        <strain evidence="1 2">JCM 30813</strain>
    </source>
</reference>
<gene>
    <name evidence="1" type="ORF">CR103_12075</name>
</gene>
<sequence>MLFMQLAAASYVCPGTSPENQHHAASATPMPADMAHCDGIDPAQPTLCHVHVHGESVKHSLDKTPVPDVPPFVPVVLVLDLEFFDLVAPAVARQARPPIALARTCAPPIAIRNCCFRI</sequence>
<dbReference type="EMBL" id="PDOB01000017">
    <property type="protein sequence ID" value="PIL39490.1"/>
    <property type="molecule type" value="Genomic_DNA"/>
</dbReference>
<keyword evidence="2" id="KW-1185">Reference proteome</keyword>
<dbReference type="AlphaFoldDB" id="A0A2G8T0C4"/>